<reference evidence="2" key="1">
    <citation type="submission" date="2020-05" db="EMBL/GenBank/DDBJ databases">
        <title>Phylogenomic resolution of chytrid fungi.</title>
        <authorList>
            <person name="Stajich J.E."/>
            <person name="Amses K."/>
            <person name="Simmons R."/>
            <person name="Seto K."/>
            <person name="Myers J."/>
            <person name="Bonds A."/>
            <person name="Quandt C.A."/>
            <person name="Barry K."/>
            <person name="Liu P."/>
            <person name="Grigoriev I."/>
            <person name="Longcore J.E."/>
            <person name="James T.Y."/>
        </authorList>
    </citation>
    <scope>NUCLEOTIDE SEQUENCE</scope>
    <source>
        <strain evidence="2">JEL0513</strain>
    </source>
</reference>
<proteinExistence type="predicted"/>
<name>A0AAD5SNJ4_9FUNG</name>
<gene>
    <name evidence="2" type="ORF">HK100_008087</name>
</gene>
<protein>
    <submittedName>
        <fullName evidence="2">Uncharacterized protein</fullName>
    </submittedName>
</protein>
<feature type="region of interest" description="Disordered" evidence="1">
    <location>
        <begin position="81"/>
        <end position="121"/>
    </location>
</feature>
<sequence length="981" mass="104764">MSILSSNFCPLDIPTLSWITPQPPIKLSLIDIERIKTSIKAKPTKKTTLSISDRINYMNLNKAEKKRLLFGGETKKRKVMRHDDEVLTDSDNNKDDDGGEDDDNEVNITGRKSKPGRKKKRVSLLQTANSAIGLPSADAGKPNYKLLPPYTDLLVTDPLPYAASGEGNEGNALLVPSNVYYHVQDDRCMNKKKYMEYPKCRSCIWKHRERLPHCFFVGFRAFLVKLDDGGVMIDNPEDRQVIGPTDEIIVRSGDVGGVPDESGNLESVSANIEGKTAAITNQKTVGGVPLMHSPTDPYRLLNDIPAENLVYGPFFIPDGVQIPGAITAVGTRSNSAVGNAENHHRAVLKIKKREHLASNDGTDIIEPPAKRAYVRRHKSISTPAFEIEKSDSIETISSVSASFTSRAISIAAANASSSSLPTATLPSAVATSASSSAAVAAVAAIAAINGQKNHKSKAVLDSADFPDLLATQPFPFVPSPFDETVNALIIAANTKYHIQSDKCLNKRYYEFPKCRSCRWKHKERLPHCFYIGFRVFGIKEKKIDSAEFREDEDVEKNIGSAGAIIVAASAITEIADDPTNVEITTTTATVVTNIQTQAEESSGKRDETQEILNFLQPPLSVPPAIATATAMNTVMESVPKNAGDPLRVFDVKPEDLIYGPYFVPGGVYINHSTVKTGGRGIGGTIRKHATSNRNGSTSDGEAEFSGSWTATSAATAARKKKKAKSSFSDGVSGRGRKKSIITAVNEVLPPNIELQIEDVIVNAAGLPVAVAVGDSDGIVRDNISNVVVVTEDVLDIVAVAKDASGEFSENDADDIVAPKANGIDETSVNESTDMIVDAAVEVNNADVVAKAIDEVPTVAEEILPTNPDYASVQLEKKNNEEIDSDDDGGTVGTGAEYYSVEQRISEAIGSEMTEGSVNAGEEMLMMLAAVAKVEAVSSGPGSGGGGAPNPQNSVATSFKLGGVLVGVAEPPIHDLLPSAAP</sequence>
<organism evidence="2 3">
    <name type="scientific">Physocladia obscura</name>
    <dbReference type="NCBI Taxonomy" id="109957"/>
    <lineage>
        <taxon>Eukaryota</taxon>
        <taxon>Fungi</taxon>
        <taxon>Fungi incertae sedis</taxon>
        <taxon>Chytridiomycota</taxon>
        <taxon>Chytridiomycota incertae sedis</taxon>
        <taxon>Chytridiomycetes</taxon>
        <taxon>Chytridiales</taxon>
        <taxon>Chytriomycetaceae</taxon>
        <taxon>Physocladia</taxon>
    </lineage>
</organism>
<evidence type="ECO:0000313" key="2">
    <source>
        <dbReference type="EMBL" id="KAJ3088299.1"/>
    </source>
</evidence>
<accession>A0AAD5SNJ4</accession>
<evidence type="ECO:0000313" key="3">
    <source>
        <dbReference type="Proteomes" id="UP001211907"/>
    </source>
</evidence>
<keyword evidence="3" id="KW-1185">Reference proteome</keyword>
<feature type="compositionally biased region" description="Basic residues" evidence="1">
    <location>
        <begin position="111"/>
        <end position="121"/>
    </location>
</feature>
<dbReference type="Proteomes" id="UP001211907">
    <property type="component" value="Unassembled WGS sequence"/>
</dbReference>
<feature type="compositionally biased region" description="Basic and acidic residues" evidence="1">
    <location>
        <begin position="81"/>
        <end position="96"/>
    </location>
</feature>
<comment type="caution">
    <text evidence="2">The sequence shown here is derived from an EMBL/GenBank/DDBJ whole genome shotgun (WGS) entry which is preliminary data.</text>
</comment>
<dbReference type="EMBL" id="JADGJH010003880">
    <property type="protein sequence ID" value="KAJ3088299.1"/>
    <property type="molecule type" value="Genomic_DNA"/>
</dbReference>
<dbReference type="AlphaFoldDB" id="A0AAD5SNJ4"/>
<feature type="non-terminal residue" evidence="2">
    <location>
        <position position="981"/>
    </location>
</feature>
<evidence type="ECO:0000256" key="1">
    <source>
        <dbReference type="SAM" id="MobiDB-lite"/>
    </source>
</evidence>